<organism evidence="2 3">
    <name type="scientific">Mucilaginibacter aquariorum</name>
    <dbReference type="NCBI Taxonomy" id="2967225"/>
    <lineage>
        <taxon>Bacteria</taxon>
        <taxon>Pseudomonadati</taxon>
        <taxon>Bacteroidota</taxon>
        <taxon>Sphingobacteriia</taxon>
        <taxon>Sphingobacteriales</taxon>
        <taxon>Sphingobacteriaceae</taxon>
        <taxon>Mucilaginibacter</taxon>
    </lineage>
</organism>
<dbReference type="RefSeq" id="WP_256538604.1">
    <property type="nucleotide sequence ID" value="NZ_JANHOH010000001.1"/>
</dbReference>
<comment type="caution">
    <text evidence="2">The sequence shown here is derived from an EMBL/GenBank/DDBJ whole genome shotgun (WGS) entry which is preliminary data.</text>
</comment>
<dbReference type="Gene3D" id="1.20.120.450">
    <property type="entry name" value="dinb family like domain"/>
    <property type="match status" value="1"/>
</dbReference>
<dbReference type="Proteomes" id="UP001204376">
    <property type="component" value="Unassembled WGS sequence"/>
</dbReference>
<reference evidence="2 3" key="1">
    <citation type="submission" date="2022-07" db="EMBL/GenBank/DDBJ databases">
        <title>Mucilaginibacter sp. JC4.</title>
        <authorList>
            <person name="Le V."/>
            <person name="Ko S.-R."/>
            <person name="Ahn C.-Y."/>
            <person name="Oh H.-M."/>
        </authorList>
    </citation>
    <scope>NUCLEOTIDE SEQUENCE [LARGE SCALE GENOMIC DNA]</scope>
    <source>
        <strain evidence="2 3">JC4</strain>
    </source>
</reference>
<accession>A0ABT1T1Z9</accession>
<evidence type="ECO:0000313" key="2">
    <source>
        <dbReference type="EMBL" id="MCQ6958430.1"/>
    </source>
</evidence>
<dbReference type="SUPFAM" id="SSF109854">
    <property type="entry name" value="DinB/YfiT-like putative metalloenzymes"/>
    <property type="match status" value="1"/>
</dbReference>
<keyword evidence="3" id="KW-1185">Reference proteome</keyword>
<sequence length="166" mass="18813">MKDEILNRFDKTTDELIGLLTPLTQEQLNKVPFENSWTAGQVGDHLCKSYDATGVLNGNVKATDRVPDEKLGEVNKLFLDFSIKMQSPKEILPTNDDINKGNLLTSLKTRIASLREVIINKDLTKICLDYAIPGFGEFTRMEWIGFITVHTQRHIHQLKNISSNIN</sequence>
<dbReference type="Pfam" id="PF12867">
    <property type="entry name" value="DinB_2"/>
    <property type="match status" value="1"/>
</dbReference>
<proteinExistence type="predicted"/>
<dbReference type="InterPro" id="IPR034660">
    <property type="entry name" value="DinB/YfiT-like"/>
</dbReference>
<name>A0ABT1T1Z9_9SPHI</name>
<dbReference type="EMBL" id="JANHOH010000001">
    <property type="protein sequence ID" value="MCQ6958430.1"/>
    <property type="molecule type" value="Genomic_DNA"/>
</dbReference>
<protein>
    <submittedName>
        <fullName evidence="2">DinB family protein</fullName>
    </submittedName>
</protein>
<evidence type="ECO:0000259" key="1">
    <source>
        <dbReference type="Pfam" id="PF12867"/>
    </source>
</evidence>
<feature type="domain" description="DinB-like" evidence="1">
    <location>
        <begin position="9"/>
        <end position="158"/>
    </location>
</feature>
<evidence type="ECO:0000313" key="3">
    <source>
        <dbReference type="Proteomes" id="UP001204376"/>
    </source>
</evidence>
<gene>
    <name evidence="2" type="ORF">NPE20_10690</name>
</gene>
<dbReference type="InterPro" id="IPR024775">
    <property type="entry name" value="DinB-like"/>
</dbReference>